<sequence length="240" mass="27589">MLLTSYYSVYRHVRCILEAEMARREQVRRYCRENDEGEAERSAKLTEIIENDGIKCVLGHCYLSTMEAEGCKSARLAAKPRTMDLVTIAVTVNPRAESQRTTPLDEVDVAELKLRLRTTIAQLHMKYYATRPDVLLSPNLPSRNSSFRRMVPFTADIPIGEDFDPMRDLNRIEWVPQSVQYGGPPETRKYCIVAARGEVVIHGGSVHFWRWYGYDGVHLPDVTRSFTPTNGHAYYKWSKL</sequence>
<accession>A0A0B1T3X9</accession>
<protein>
    <submittedName>
        <fullName evidence="1">Uncharacterized protein</fullName>
    </submittedName>
</protein>
<keyword evidence="2" id="KW-1185">Reference proteome</keyword>
<evidence type="ECO:0000313" key="1">
    <source>
        <dbReference type="EMBL" id="KHJ90492.1"/>
    </source>
</evidence>
<dbReference type="OrthoDB" id="9973021at2759"/>
<reference evidence="1 2" key="1">
    <citation type="submission" date="2014-03" db="EMBL/GenBank/DDBJ databases">
        <title>Draft genome of the hookworm Oesophagostomum dentatum.</title>
        <authorList>
            <person name="Mitreva M."/>
        </authorList>
    </citation>
    <scope>NUCLEOTIDE SEQUENCE [LARGE SCALE GENOMIC DNA]</scope>
    <source>
        <strain evidence="1 2">OD-Hann</strain>
    </source>
</reference>
<gene>
    <name evidence="1" type="ORF">OESDEN_09666</name>
</gene>
<proteinExistence type="predicted"/>
<dbReference type="EMBL" id="KN552966">
    <property type="protein sequence ID" value="KHJ90492.1"/>
    <property type="molecule type" value="Genomic_DNA"/>
</dbReference>
<dbReference type="AlphaFoldDB" id="A0A0B1T3X9"/>
<organism evidence="1 2">
    <name type="scientific">Oesophagostomum dentatum</name>
    <name type="common">Nodular worm</name>
    <dbReference type="NCBI Taxonomy" id="61180"/>
    <lineage>
        <taxon>Eukaryota</taxon>
        <taxon>Metazoa</taxon>
        <taxon>Ecdysozoa</taxon>
        <taxon>Nematoda</taxon>
        <taxon>Chromadorea</taxon>
        <taxon>Rhabditida</taxon>
        <taxon>Rhabditina</taxon>
        <taxon>Rhabditomorpha</taxon>
        <taxon>Strongyloidea</taxon>
        <taxon>Strongylidae</taxon>
        <taxon>Oesophagostomum</taxon>
    </lineage>
</organism>
<evidence type="ECO:0000313" key="2">
    <source>
        <dbReference type="Proteomes" id="UP000053660"/>
    </source>
</evidence>
<name>A0A0B1T3X9_OESDE</name>
<dbReference type="Proteomes" id="UP000053660">
    <property type="component" value="Unassembled WGS sequence"/>
</dbReference>